<feature type="transmembrane region" description="Helical" evidence="6">
    <location>
        <begin position="240"/>
        <end position="261"/>
    </location>
</feature>
<keyword evidence="4 6" id="KW-1133">Transmembrane helix</keyword>
<proteinExistence type="inferred from homology"/>
<feature type="transmembrane region" description="Helical" evidence="6">
    <location>
        <begin position="268"/>
        <end position="291"/>
    </location>
</feature>
<feature type="transmembrane region" description="Helical" evidence="6">
    <location>
        <begin position="155"/>
        <end position="177"/>
    </location>
</feature>
<dbReference type="EMBL" id="MHRM01000016">
    <property type="protein sequence ID" value="OHA23893.1"/>
    <property type="molecule type" value="Genomic_DNA"/>
</dbReference>
<keyword evidence="5 6" id="KW-0472">Membrane</keyword>
<evidence type="ECO:0000256" key="6">
    <source>
        <dbReference type="SAM" id="Phobius"/>
    </source>
</evidence>
<dbReference type="Proteomes" id="UP000178413">
    <property type="component" value="Unassembled WGS sequence"/>
</dbReference>
<feature type="transmembrane region" description="Helical" evidence="6">
    <location>
        <begin position="311"/>
        <end position="344"/>
    </location>
</feature>
<dbReference type="GO" id="GO:0016020">
    <property type="term" value="C:membrane"/>
    <property type="evidence" value="ECO:0007669"/>
    <property type="project" value="UniProtKB-SubCell"/>
</dbReference>
<dbReference type="PANTHER" id="PTHR21716">
    <property type="entry name" value="TRANSMEMBRANE PROTEIN"/>
    <property type="match status" value="1"/>
</dbReference>
<evidence type="ECO:0000313" key="8">
    <source>
        <dbReference type="Proteomes" id="UP000178413"/>
    </source>
</evidence>
<gene>
    <name evidence="7" type="ORF">A3D50_00215</name>
</gene>
<comment type="similarity">
    <text evidence="2">Belongs to the autoinducer-2 exporter (AI-2E) (TC 2.A.86) family.</text>
</comment>
<dbReference type="STRING" id="1802308.A3D50_00215"/>
<accession>A0A1G2MJ38</accession>
<evidence type="ECO:0000313" key="7">
    <source>
        <dbReference type="EMBL" id="OHA23893.1"/>
    </source>
</evidence>
<comment type="caution">
    <text evidence="7">The sequence shown here is derived from an EMBL/GenBank/DDBJ whole genome shotgun (WGS) entry which is preliminary data.</text>
</comment>
<keyword evidence="3 6" id="KW-0812">Transmembrane</keyword>
<comment type="subcellular location">
    <subcellularLocation>
        <location evidence="1">Membrane</location>
        <topology evidence="1">Multi-pass membrane protein</topology>
    </subcellularLocation>
</comment>
<reference evidence="7 8" key="1">
    <citation type="journal article" date="2016" name="Nat. Commun.">
        <title>Thousands of microbial genomes shed light on interconnected biogeochemical processes in an aquifer system.</title>
        <authorList>
            <person name="Anantharaman K."/>
            <person name="Brown C.T."/>
            <person name="Hug L.A."/>
            <person name="Sharon I."/>
            <person name="Castelle C.J."/>
            <person name="Probst A.J."/>
            <person name="Thomas B.C."/>
            <person name="Singh A."/>
            <person name="Wilkins M.J."/>
            <person name="Karaoz U."/>
            <person name="Brodie E.L."/>
            <person name="Williams K.H."/>
            <person name="Hubbard S.S."/>
            <person name="Banfield J.F."/>
        </authorList>
    </citation>
    <scope>NUCLEOTIDE SEQUENCE [LARGE SCALE GENOMIC DNA]</scope>
</reference>
<evidence type="ECO:0008006" key="9">
    <source>
        <dbReference type="Google" id="ProtNLM"/>
    </source>
</evidence>
<name>A0A1G2MJ38_9BACT</name>
<protein>
    <recommendedName>
        <fullName evidence="9">AI-2E family transporter</fullName>
    </recommendedName>
</protein>
<dbReference type="Pfam" id="PF01594">
    <property type="entry name" value="AI-2E_transport"/>
    <property type="match status" value="1"/>
</dbReference>
<dbReference type="PANTHER" id="PTHR21716:SF4">
    <property type="entry name" value="TRANSMEMBRANE PROTEIN 245"/>
    <property type="match status" value="1"/>
</dbReference>
<evidence type="ECO:0000256" key="3">
    <source>
        <dbReference type="ARBA" id="ARBA00022692"/>
    </source>
</evidence>
<dbReference type="InterPro" id="IPR002549">
    <property type="entry name" value="AI-2E-like"/>
</dbReference>
<dbReference type="AlphaFoldDB" id="A0A1G2MJ38"/>
<evidence type="ECO:0000256" key="2">
    <source>
        <dbReference type="ARBA" id="ARBA00009773"/>
    </source>
</evidence>
<sequence>MQISKQSANHFFFGLLAVVIVLAVLIFLPFMTPVVLAAALAVIFGRPHRFFVRTLFGDRERSSAAALLTLIIVVVIVIVPVLLVAGKIYVETQSMYGYLTDESGRSQTIDYLNHIAELGSKTFFGLYPAYSFDSFNATSILEKVLSWLFANLDSIFSGASKFVLGVFVMFLALFYFLRDGRELKRQIIALSPLIDADDERIFSKLEKAIYSVFAGSIIVSIIQGLLTGIGFAIFGVPSPALWGSIAAVTALIPGIGTALVLVPGIIYLFLTGFTAQAIGLAIWAVLAVGLIDNFLGPVFVNRGVKIHPFMILLSVLGGFVFFGPIGFVLGPIILAFLFALLEIYRSSSHGLR</sequence>
<organism evidence="7 8">
    <name type="scientific">Candidatus Taylorbacteria bacterium RIFCSPHIGHO2_02_FULL_44_12</name>
    <dbReference type="NCBI Taxonomy" id="1802308"/>
    <lineage>
        <taxon>Bacteria</taxon>
        <taxon>Candidatus Tayloriibacteriota</taxon>
    </lineage>
</organism>
<feature type="transmembrane region" description="Helical" evidence="6">
    <location>
        <begin position="65"/>
        <end position="90"/>
    </location>
</feature>
<evidence type="ECO:0000256" key="5">
    <source>
        <dbReference type="ARBA" id="ARBA00023136"/>
    </source>
</evidence>
<feature type="transmembrane region" description="Helical" evidence="6">
    <location>
        <begin position="12"/>
        <end position="44"/>
    </location>
</feature>
<feature type="transmembrane region" description="Helical" evidence="6">
    <location>
        <begin position="208"/>
        <end position="234"/>
    </location>
</feature>
<evidence type="ECO:0000256" key="1">
    <source>
        <dbReference type="ARBA" id="ARBA00004141"/>
    </source>
</evidence>
<evidence type="ECO:0000256" key="4">
    <source>
        <dbReference type="ARBA" id="ARBA00022989"/>
    </source>
</evidence>